<protein>
    <submittedName>
        <fullName evidence="2">Uncharacterized protein</fullName>
    </submittedName>
</protein>
<feature type="region of interest" description="Disordered" evidence="1">
    <location>
        <begin position="104"/>
        <end position="397"/>
    </location>
</feature>
<feature type="compositionally biased region" description="Polar residues" evidence="1">
    <location>
        <begin position="355"/>
        <end position="370"/>
    </location>
</feature>
<feature type="compositionally biased region" description="Low complexity" evidence="1">
    <location>
        <begin position="570"/>
        <end position="583"/>
    </location>
</feature>
<feature type="region of interest" description="Disordered" evidence="1">
    <location>
        <begin position="601"/>
        <end position="625"/>
    </location>
</feature>
<feature type="region of interest" description="Disordered" evidence="1">
    <location>
        <begin position="25"/>
        <end position="52"/>
    </location>
</feature>
<feature type="compositionally biased region" description="Basic and acidic residues" evidence="1">
    <location>
        <begin position="157"/>
        <end position="192"/>
    </location>
</feature>
<feature type="compositionally biased region" description="Low complexity" evidence="1">
    <location>
        <begin position="532"/>
        <end position="553"/>
    </location>
</feature>
<feature type="compositionally biased region" description="Basic and acidic residues" evidence="1">
    <location>
        <begin position="104"/>
        <end position="130"/>
    </location>
</feature>
<organism evidence="2">
    <name type="scientific">Grammatophora oceanica</name>
    <dbReference type="NCBI Taxonomy" id="210454"/>
    <lineage>
        <taxon>Eukaryota</taxon>
        <taxon>Sar</taxon>
        <taxon>Stramenopiles</taxon>
        <taxon>Ochrophyta</taxon>
        <taxon>Bacillariophyta</taxon>
        <taxon>Fragilariophyceae</taxon>
        <taxon>Fragilariophycidae</taxon>
        <taxon>Rhabdonematales</taxon>
        <taxon>Grammatophoraceae</taxon>
        <taxon>Grammatophora</taxon>
    </lineage>
</organism>
<accession>A0A7S1V0A4</accession>
<proteinExistence type="predicted"/>
<feature type="region of interest" description="Disordered" evidence="1">
    <location>
        <begin position="490"/>
        <end position="583"/>
    </location>
</feature>
<name>A0A7S1V0A4_9STRA</name>
<evidence type="ECO:0000256" key="1">
    <source>
        <dbReference type="SAM" id="MobiDB-lite"/>
    </source>
</evidence>
<feature type="compositionally biased region" description="Low complexity" evidence="1">
    <location>
        <begin position="205"/>
        <end position="216"/>
    </location>
</feature>
<evidence type="ECO:0000313" key="2">
    <source>
        <dbReference type="EMBL" id="CAD9282156.1"/>
    </source>
</evidence>
<reference evidence="2" key="1">
    <citation type="submission" date="2021-01" db="EMBL/GenBank/DDBJ databases">
        <authorList>
            <person name="Corre E."/>
            <person name="Pelletier E."/>
            <person name="Niang G."/>
            <person name="Scheremetjew M."/>
            <person name="Finn R."/>
            <person name="Kale V."/>
            <person name="Holt S."/>
            <person name="Cochrane G."/>
            <person name="Meng A."/>
            <person name="Brown T."/>
            <person name="Cohen L."/>
        </authorList>
    </citation>
    <scope>NUCLEOTIDE SEQUENCE</scope>
    <source>
        <strain evidence="2">CCMP 410</strain>
    </source>
</reference>
<feature type="compositionally biased region" description="Basic and acidic residues" evidence="1">
    <location>
        <begin position="288"/>
        <end position="307"/>
    </location>
</feature>
<feature type="compositionally biased region" description="Polar residues" evidence="1">
    <location>
        <begin position="425"/>
        <end position="438"/>
    </location>
</feature>
<sequence length="678" mass="73854">MERPKDGSGEEGVAMGCFGGGSDITPCGNYTGGGNGGSDGSGGMPSASSFLLAKRLKPTHSLDGSLDTDSVIRIKQQRRQRSDASDSATKLPFHIKLADLHHLGARPAKEEKPVDDAEKEDKLFRSKDEPGVIYISPPSPTNKAEITGARTVTFEDEVMKVRSKDRDEQSLHERDIANEAKVRQSVAKDEGKVQPTPTKNDAVKKPLPSKLPGKPSTWDKLLAHLELASLPSEHPSASRPSIPDEANKRDRGVAAPVAARPSEPPRDARAQKNRGLVSILRSRKSTPKRSEDALDRSNRSNRSDRSKARVVPKPTLKPRPRTALKSNDLKAQDGVTLRSFPAPSSPSRNLEKVMSSDSGSAGQDTETTVRSSEIEEIMSSPPRRRERDAASKKKKQVRFRKMLWKLGCSRPGVPVDKQGKRKTPRYTNANPSSPQRSVTYVEPKPEDDPILHTLQTLHKYDSPIQEEYDAEEDDAILHTLRTLEKYDLSASSLDSPVSVVPEQQEEAPAPKQAPRSQDDDDGTVSSKGTLRSAKSFNSTKSAKSAKSAASAVSHNSTASGRSTRSGDSEGSYSYGTGASYTTGSYATGSYTTSVFTGNTSSVSWADTVGDDPSLLSSLPDDDTYGTISYDELDWEDDDDDDDESLRHQLLGLLKDAKKDPWRLFKLMEEQGTGKVEVQ</sequence>
<feature type="compositionally biased region" description="Gly residues" evidence="1">
    <location>
        <begin position="30"/>
        <end position="43"/>
    </location>
</feature>
<feature type="region of interest" description="Disordered" evidence="1">
    <location>
        <begin position="409"/>
        <end position="448"/>
    </location>
</feature>
<feature type="compositionally biased region" description="Polar residues" evidence="1">
    <location>
        <begin position="554"/>
        <end position="565"/>
    </location>
</feature>
<dbReference type="EMBL" id="HBGK01021661">
    <property type="protein sequence ID" value="CAD9282156.1"/>
    <property type="molecule type" value="Transcribed_RNA"/>
</dbReference>
<dbReference type="AlphaFoldDB" id="A0A7S1V0A4"/>
<gene>
    <name evidence="2" type="ORF">GOCE00092_LOCUS11067</name>
</gene>